<accession>A0A1F5DIG1</accession>
<dbReference type="InterPro" id="IPR007159">
    <property type="entry name" value="SpoVT-AbrB_dom"/>
</dbReference>
<dbReference type="SUPFAM" id="SSF89447">
    <property type="entry name" value="AbrB/MazE/MraZ-like"/>
    <property type="match status" value="1"/>
</dbReference>
<organism evidence="2 3">
    <name type="scientific">Candidatus Beckwithbacteria bacterium RBG_13_35_6</name>
    <dbReference type="NCBI Taxonomy" id="1797456"/>
    <lineage>
        <taxon>Bacteria</taxon>
        <taxon>Candidatus Beckwithiibacteriota</taxon>
    </lineage>
</organism>
<sequence>MVQAMPTGEIVKLMDRGTITLPSKLRKKLNLKEGEYLNVFPWSGLLVVAPIDITAKITAKKQSLSADWNTDTPAEYLKKARYNSLEKLWAKRVKEGW</sequence>
<proteinExistence type="predicted"/>
<dbReference type="NCBIfam" id="TIGR01439">
    <property type="entry name" value="lp_hng_hel_AbrB"/>
    <property type="match status" value="1"/>
</dbReference>
<evidence type="ECO:0000313" key="3">
    <source>
        <dbReference type="Proteomes" id="UP000178758"/>
    </source>
</evidence>
<reference evidence="2 3" key="1">
    <citation type="journal article" date="2016" name="Nat. Commun.">
        <title>Thousands of microbial genomes shed light on interconnected biogeochemical processes in an aquifer system.</title>
        <authorList>
            <person name="Anantharaman K."/>
            <person name="Brown C.T."/>
            <person name="Hug L.A."/>
            <person name="Sharon I."/>
            <person name="Castelle C.J."/>
            <person name="Probst A.J."/>
            <person name="Thomas B.C."/>
            <person name="Singh A."/>
            <person name="Wilkins M.J."/>
            <person name="Karaoz U."/>
            <person name="Brodie E.L."/>
            <person name="Williams K.H."/>
            <person name="Hubbard S.S."/>
            <person name="Banfield J.F."/>
        </authorList>
    </citation>
    <scope>NUCLEOTIDE SEQUENCE [LARGE SCALE GENOMIC DNA]</scope>
</reference>
<dbReference type="EMBL" id="MEZJ01000003">
    <property type="protein sequence ID" value="OGD54844.1"/>
    <property type="molecule type" value="Genomic_DNA"/>
</dbReference>
<comment type="caution">
    <text evidence="2">The sequence shown here is derived from an EMBL/GenBank/DDBJ whole genome shotgun (WGS) entry which is preliminary data.</text>
</comment>
<name>A0A1F5DIG1_9BACT</name>
<dbReference type="Proteomes" id="UP000178758">
    <property type="component" value="Unassembled WGS sequence"/>
</dbReference>
<feature type="domain" description="SpoVT-AbrB" evidence="1">
    <location>
        <begin position="11"/>
        <end position="56"/>
    </location>
</feature>
<evidence type="ECO:0000259" key="1">
    <source>
        <dbReference type="SMART" id="SM00966"/>
    </source>
</evidence>
<gene>
    <name evidence="2" type="ORF">A3J78_00825</name>
</gene>
<dbReference type="SMART" id="SM00966">
    <property type="entry name" value="SpoVT_AbrB"/>
    <property type="match status" value="1"/>
</dbReference>
<evidence type="ECO:0000313" key="2">
    <source>
        <dbReference type="EMBL" id="OGD54844.1"/>
    </source>
</evidence>
<dbReference type="GO" id="GO:0003677">
    <property type="term" value="F:DNA binding"/>
    <property type="evidence" value="ECO:0007669"/>
    <property type="project" value="InterPro"/>
</dbReference>
<dbReference type="Gene3D" id="2.10.260.10">
    <property type="match status" value="1"/>
</dbReference>
<dbReference type="InterPro" id="IPR037914">
    <property type="entry name" value="SpoVT-AbrB_sf"/>
</dbReference>
<dbReference type="Pfam" id="PF04014">
    <property type="entry name" value="MazE_antitoxin"/>
    <property type="match status" value="1"/>
</dbReference>
<protein>
    <recommendedName>
        <fullName evidence="1">SpoVT-AbrB domain-containing protein</fullName>
    </recommendedName>
</protein>
<dbReference type="AlphaFoldDB" id="A0A1F5DIG1"/>